<dbReference type="SUPFAM" id="SSF49899">
    <property type="entry name" value="Concanavalin A-like lectins/glucanases"/>
    <property type="match status" value="1"/>
</dbReference>
<gene>
    <name evidence="3" type="ORF">niasHS_011457</name>
</gene>
<dbReference type="InterPro" id="IPR043136">
    <property type="entry name" value="B30.2/SPRY_sf"/>
</dbReference>
<feature type="compositionally biased region" description="Low complexity" evidence="1">
    <location>
        <begin position="60"/>
        <end position="73"/>
    </location>
</feature>
<dbReference type="InterPro" id="IPR001870">
    <property type="entry name" value="B30.2/SPRY"/>
</dbReference>
<feature type="region of interest" description="Disordered" evidence="1">
    <location>
        <begin position="49"/>
        <end position="78"/>
    </location>
</feature>
<evidence type="ECO:0000256" key="1">
    <source>
        <dbReference type="SAM" id="MobiDB-lite"/>
    </source>
</evidence>
<dbReference type="AlphaFoldDB" id="A0ABD2IKM5"/>
<dbReference type="InterPro" id="IPR044736">
    <property type="entry name" value="Gid1/RanBPM/SPLA_SPRY"/>
</dbReference>
<evidence type="ECO:0000259" key="2">
    <source>
        <dbReference type="PROSITE" id="PS50188"/>
    </source>
</evidence>
<name>A0ABD2IKM5_HETSC</name>
<dbReference type="Gene3D" id="2.60.120.920">
    <property type="match status" value="1"/>
</dbReference>
<dbReference type="InterPro" id="IPR013320">
    <property type="entry name" value="ConA-like_dom_sf"/>
</dbReference>
<organism evidence="3 4">
    <name type="scientific">Heterodera schachtii</name>
    <name type="common">Sugarbeet cyst nematode worm</name>
    <name type="synonym">Tylenchus schachtii</name>
    <dbReference type="NCBI Taxonomy" id="97005"/>
    <lineage>
        <taxon>Eukaryota</taxon>
        <taxon>Metazoa</taxon>
        <taxon>Ecdysozoa</taxon>
        <taxon>Nematoda</taxon>
        <taxon>Chromadorea</taxon>
        <taxon>Rhabditida</taxon>
        <taxon>Tylenchina</taxon>
        <taxon>Tylenchomorpha</taxon>
        <taxon>Tylenchoidea</taxon>
        <taxon>Heteroderidae</taxon>
        <taxon>Heteroderinae</taxon>
        <taxon>Heterodera</taxon>
    </lineage>
</organism>
<sequence>MIKFGVNFSSALAPRFDSDTSFPSHSCFPSRQISTPELLGPCRHHRGDLHRTQLKRTRPTSSSSTELNSTNQSINGCSSSRRSRKYEVFSWHGDLSDQLAAQFLVSDQQLLKECREKLANFELRETKLLCKNGELNAENKVLKAELEKQKLMSENNELKTKVEKMEQEKQQQLDKKYVSVDVFNSLVERIKQLENRQNKEEGKKAEEKQQKESVGQQNKNTEQKLDGKYAVVDKNNVLVALVTSSGDHSPPAVVSAKVAKEVPNSKQQNGWDAKVCHKDIEIIREKQLTINCKGNRFGWRSVFAKFPITNFCRPGIFYFEMKVIKLESFATIGFATKEVPLDGSIGQILNSYGYRSDGLFGCNGINRPCKLPMSLFGSSFSPVEKLSPDVELAYKSSEFSTGDVVGCGIFLDTRLIFLTKNGQRMDYSSFFIQTPANSLNSLFPCVSLWVGDKIEANFGPNFKFNLATL</sequence>
<dbReference type="CDD" id="cd12885">
    <property type="entry name" value="SPRY_RanBP_like"/>
    <property type="match status" value="1"/>
</dbReference>
<dbReference type="InterPro" id="IPR003877">
    <property type="entry name" value="SPRY_dom"/>
</dbReference>
<feature type="domain" description="B30.2/SPRY" evidence="2">
    <location>
        <begin position="249"/>
        <end position="463"/>
    </location>
</feature>
<reference evidence="3 4" key="1">
    <citation type="submission" date="2024-10" db="EMBL/GenBank/DDBJ databases">
        <authorList>
            <person name="Kim D."/>
        </authorList>
    </citation>
    <scope>NUCLEOTIDE SEQUENCE [LARGE SCALE GENOMIC DNA]</scope>
    <source>
        <strain evidence="3">Taebaek</strain>
    </source>
</reference>
<dbReference type="EMBL" id="JBICCN010000298">
    <property type="protein sequence ID" value="KAL3079963.1"/>
    <property type="molecule type" value="Genomic_DNA"/>
</dbReference>
<dbReference type="Pfam" id="PF00622">
    <property type="entry name" value="SPRY"/>
    <property type="match status" value="1"/>
</dbReference>
<dbReference type="SMART" id="SM00449">
    <property type="entry name" value="SPRY"/>
    <property type="match status" value="1"/>
</dbReference>
<protein>
    <recommendedName>
        <fullName evidence="2">B30.2/SPRY domain-containing protein</fullName>
    </recommendedName>
</protein>
<feature type="region of interest" description="Disordered" evidence="1">
    <location>
        <begin position="194"/>
        <end position="222"/>
    </location>
</feature>
<accession>A0ABD2IKM5</accession>
<dbReference type="PROSITE" id="PS50188">
    <property type="entry name" value="B302_SPRY"/>
    <property type="match status" value="1"/>
</dbReference>
<evidence type="ECO:0000313" key="3">
    <source>
        <dbReference type="EMBL" id="KAL3079963.1"/>
    </source>
</evidence>
<dbReference type="Proteomes" id="UP001620645">
    <property type="component" value="Unassembled WGS sequence"/>
</dbReference>
<evidence type="ECO:0000313" key="4">
    <source>
        <dbReference type="Proteomes" id="UP001620645"/>
    </source>
</evidence>
<comment type="caution">
    <text evidence="3">The sequence shown here is derived from an EMBL/GenBank/DDBJ whole genome shotgun (WGS) entry which is preliminary data.</text>
</comment>
<keyword evidence="4" id="KW-1185">Reference proteome</keyword>
<feature type="compositionally biased region" description="Basic and acidic residues" evidence="1">
    <location>
        <begin position="194"/>
        <end position="211"/>
    </location>
</feature>
<feature type="compositionally biased region" description="Basic residues" evidence="1">
    <location>
        <begin position="49"/>
        <end position="58"/>
    </location>
</feature>
<proteinExistence type="predicted"/>